<evidence type="ECO:0000313" key="1">
    <source>
        <dbReference type="EMBL" id="MSU00877.1"/>
    </source>
</evidence>
<dbReference type="Gene3D" id="3.40.50.1240">
    <property type="entry name" value="Phosphoglycerate mutase-like"/>
    <property type="match status" value="1"/>
</dbReference>
<dbReference type="Proteomes" id="UP000469523">
    <property type="component" value="Unassembled WGS sequence"/>
</dbReference>
<dbReference type="AlphaFoldDB" id="A0A6N7XSY7"/>
<sequence>MLMTKLIFVRHGEPDYSKVSKRKYIGHGRDLSELTLLGKEQARKAARDRLLDGSELIVSSPYTRALQTAAIISKERNLDIEIELDLHEWLPDLTFTFDSDEFAINASRQCAVHKGICPENIEKKWENLENLFIRANHSLKKYLEYNKIIVVSHGMLMRQFKFERQIPYCGIIEVEYDENFKWCGFIEDN</sequence>
<gene>
    <name evidence="1" type="ORF">FYJ83_05270</name>
</gene>
<proteinExistence type="predicted"/>
<dbReference type="Pfam" id="PF00300">
    <property type="entry name" value="His_Phos_1"/>
    <property type="match status" value="1"/>
</dbReference>
<comment type="caution">
    <text evidence="1">The sequence shown here is derived from an EMBL/GenBank/DDBJ whole genome shotgun (WGS) entry which is preliminary data.</text>
</comment>
<dbReference type="CDD" id="cd07067">
    <property type="entry name" value="HP_PGM_like"/>
    <property type="match status" value="1"/>
</dbReference>
<dbReference type="PANTHER" id="PTHR48100:SF59">
    <property type="entry name" value="ADENOSYLCOBALAMIN_ALPHA-RIBAZOLE PHOSPHATASE"/>
    <property type="match status" value="1"/>
</dbReference>
<dbReference type="EMBL" id="VUNQ01000008">
    <property type="protein sequence ID" value="MSU00877.1"/>
    <property type="molecule type" value="Genomic_DNA"/>
</dbReference>
<keyword evidence="2" id="KW-1185">Reference proteome</keyword>
<dbReference type="InterPro" id="IPR013078">
    <property type="entry name" value="His_Pase_superF_clade-1"/>
</dbReference>
<dbReference type="InterPro" id="IPR029033">
    <property type="entry name" value="His_PPase_superfam"/>
</dbReference>
<dbReference type="SUPFAM" id="SSF53254">
    <property type="entry name" value="Phosphoglycerate mutase-like"/>
    <property type="match status" value="1"/>
</dbReference>
<accession>A0A6N7XSY7</accession>
<dbReference type="GO" id="GO:0005737">
    <property type="term" value="C:cytoplasm"/>
    <property type="evidence" value="ECO:0007669"/>
    <property type="project" value="TreeGrafter"/>
</dbReference>
<reference evidence="1 2" key="1">
    <citation type="submission" date="2019-09" db="EMBL/GenBank/DDBJ databases">
        <title>In-depth cultivation of the pig gut microbiome towards novel bacterial diversity and tailored functional studies.</title>
        <authorList>
            <person name="Wylensek D."/>
            <person name="Hitch T.C.A."/>
            <person name="Clavel T."/>
        </authorList>
    </citation>
    <scope>NUCLEOTIDE SEQUENCE [LARGE SCALE GENOMIC DNA]</scope>
    <source>
        <strain evidence="1 2">WCA3-693-APC-4?</strain>
    </source>
</reference>
<dbReference type="GO" id="GO:0016791">
    <property type="term" value="F:phosphatase activity"/>
    <property type="evidence" value="ECO:0007669"/>
    <property type="project" value="TreeGrafter"/>
</dbReference>
<name>A0A6N7XSY7_9FIRM</name>
<protein>
    <submittedName>
        <fullName evidence="1">Histidine phosphatase family protein</fullName>
    </submittedName>
</protein>
<evidence type="ECO:0000313" key="2">
    <source>
        <dbReference type="Proteomes" id="UP000469523"/>
    </source>
</evidence>
<organism evidence="1 2">
    <name type="scientific">Tissierella pigra</name>
    <dbReference type="NCBI Taxonomy" id="2607614"/>
    <lineage>
        <taxon>Bacteria</taxon>
        <taxon>Bacillati</taxon>
        <taxon>Bacillota</taxon>
        <taxon>Tissierellia</taxon>
        <taxon>Tissierellales</taxon>
        <taxon>Tissierellaceae</taxon>
        <taxon>Tissierella</taxon>
    </lineage>
</organism>
<dbReference type="InterPro" id="IPR050275">
    <property type="entry name" value="PGM_Phosphatase"/>
</dbReference>
<dbReference type="SMART" id="SM00855">
    <property type="entry name" value="PGAM"/>
    <property type="match status" value="1"/>
</dbReference>
<dbReference type="PANTHER" id="PTHR48100">
    <property type="entry name" value="BROAD-SPECIFICITY PHOSPHATASE YOR283W-RELATED"/>
    <property type="match status" value="1"/>
</dbReference>